<comment type="caution">
    <text evidence="1">The sequence shown here is derived from an EMBL/GenBank/DDBJ whole genome shotgun (WGS) entry which is preliminary data.</text>
</comment>
<evidence type="ECO:0000313" key="2">
    <source>
        <dbReference type="Proteomes" id="UP000003490"/>
    </source>
</evidence>
<gene>
    <name evidence="1" type="ORF">CLOLEP_01916</name>
</gene>
<reference evidence="1 2" key="1">
    <citation type="submission" date="2007-08" db="EMBL/GenBank/DDBJ databases">
        <title>Draft genome sequence of Clostridium leptum (DSM 753).</title>
        <authorList>
            <person name="Sudarsanam P."/>
            <person name="Ley R."/>
            <person name="Guruge J."/>
            <person name="Turnbaugh P.J."/>
            <person name="Mahowald M."/>
            <person name="Liep D."/>
            <person name="Gordon J."/>
        </authorList>
    </citation>
    <scope>NUCLEOTIDE SEQUENCE [LARGE SCALE GENOMIC DNA]</scope>
    <source>
        <strain evidence="1 2">DSM 753</strain>
    </source>
</reference>
<accession>A7VTM4</accession>
<protein>
    <submittedName>
        <fullName evidence="1">Uncharacterized protein</fullName>
    </submittedName>
</protein>
<dbReference type="Proteomes" id="UP000003490">
    <property type="component" value="Unassembled WGS sequence"/>
</dbReference>
<sequence>MTMAAAATSTRNADRSMKKALPVLPAALIFIAVFYAGQLVKLIINDKAANMKAFISPLCRGMIHL</sequence>
<organism evidence="1 2">
    <name type="scientific">[Clostridium] leptum DSM 753</name>
    <dbReference type="NCBI Taxonomy" id="428125"/>
    <lineage>
        <taxon>Bacteria</taxon>
        <taxon>Bacillati</taxon>
        <taxon>Bacillota</taxon>
        <taxon>Clostridia</taxon>
        <taxon>Eubacteriales</taxon>
        <taxon>Oscillospiraceae</taxon>
        <taxon>Oscillospiraceae incertae sedis</taxon>
    </lineage>
</organism>
<evidence type="ECO:0000313" key="1">
    <source>
        <dbReference type="EMBL" id="EDO61520.1"/>
    </source>
</evidence>
<name>A7VTM4_9FIRM</name>
<dbReference type="AlphaFoldDB" id="A7VTM4"/>
<dbReference type="HOGENOM" id="CLU_2842060_0_0_9"/>
<dbReference type="EMBL" id="ABCB02000018">
    <property type="protein sequence ID" value="EDO61520.1"/>
    <property type="molecule type" value="Genomic_DNA"/>
</dbReference>
<reference evidence="1 2" key="2">
    <citation type="submission" date="2007-08" db="EMBL/GenBank/DDBJ databases">
        <authorList>
            <person name="Fulton L."/>
            <person name="Clifton S."/>
            <person name="Fulton B."/>
            <person name="Xu J."/>
            <person name="Minx P."/>
            <person name="Pepin K.H."/>
            <person name="Johnson M."/>
            <person name="Thiruvilangam P."/>
            <person name="Bhonagiri V."/>
            <person name="Nash W.E."/>
            <person name="Wang C."/>
            <person name="Mardis E.R."/>
            <person name="Wilson R.K."/>
        </authorList>
    </citation>
    <scope>NUCLEOTIDE SEQUENCE [LARGE SCALE GENOMIC DNA]</scope>
    <source>
        <strain evidence="1 2">DSM 753</strain>
    </source>
</reference>
<proteinExistence type="predicted"/>